<evidence type="ECO:0000256" key="3">
    <source>
        <dbReference type="ARBA" id="ARBA00023002"/>
    </source>
</evidence>
<proteinExistence type="inferred from homology"/>
<keyword evidence="3" id="KW-0560">Oxidoreductase</keyword>
<evidence type="ECO:0000313" key="6">
    <source>
        <dbReference type="EMBL" id="SVA34264.1"/>
    </source>
</evidence>
<organism evidence="6">
    <name type="scientific">marine metagenome</name>
    <dbReference type="NCBI Taxonomy" id="408172"/>
    <lineage>
        <taxon>unclassified sequences</taxon>
        <taxon>metagenomes</taxon>
        <taxon>ecological metagenomes</taxon>
    </lineage>
</organism>
<accession>A0A381V217</accession>
<evidence type="ECO:0000256" key="2">
    <source>
        <dbReference type="ARBA" id="ARBA00008156"/>
    </source>
</evidence>
<feature type="non-terminal residue" evidence="6">
    <location>
        <position position="273"/>
    </location>
</feature>
<dbReference type="GO" id="GO:0016491">
    <property type="term" value="F:oxidoreductase activity"/>
    <property type="evidence" value="ECO:0007669"/>
    <property type="project" value="UniProtKB-KW"/>
</dbReference>
<dbReference type="SMART" id="SM00564">
    <property type="entry name" value="PQQ"/>
    <property type="match status" value="3"/>
</dbReference>
<dbReference type="PANTHER" id="PTHR32303:SF10">
    <property type="entry name" value="OUTER MEMBRANE PROTEIN ASSEMBLY FACTOR BAMB"/>
    <property type="match status" value="1"/>
</dbReference>
<protein>
    <recommendedName>
        <fullName evidence="5">Pyrrolo-quinoline quinone repeat domain-containing protein</fullName>
    </recommendedName>
</protein>
<dbReference type="AlphaFoldDB" id="A0A381V217"/>
<dbReference type="Gene3D" id="2.140.10.10">
    <property type="entry name" value="Quinoprotein alcohol dehydrogenase-like superfamily"/>
    <property type="match status" value="1"/>
</dbReference>
<name>A0A381V217_9ZZZZ</name>
<dbReference type="EMBL" id="UINC01007612">
    <property type="protein sequence ID" value="SVA34264.1"/>
    <property type="molecule type" value="Genomic_DNA"/>
</dbReference>
<dbReference type="PANTHER" id="PTHR32303">
    <property type="entry name" value="QUINOPROTEIN ALCOHOL DEHYDROGENASE (CYTOCHROME C)"/>
    <property type="match status" value="1"/>
</dbReference>
<dbReference type="SUPFAM" id="SSF50998">
    <property type="entry name" value="Quinoprotein alcohol dehydrogenase-like"/>
    <property type="match status" value="1"/>
</dbReference>
<dbReference type="InterPro" id="IPR018391">
    <property type="entry name" value="PQQ_b-propeller_rpt"/>
</dbReference>
<dbReference type="InterPro" id="IPR011047">
    <property type="entry name" value="Quinoprotein_ADH-like_sf"/>
</dbReference>
<evidence type="ECO:0000256" key="4">
    <source>
        <dbReference type="SAM" id="MobiDB-lite"/>
    </source>
</evidence>
<dbReference type="Pfam" id="PF01011">
    <property type="entry name" value="PQQ"/>
    <property type="match status" value="1"/>
</dbReference>
<dbReference type="InterPro" id="IPR002372">
    <property type="entry name" value="PQQ_rpt_dom"/>
</dbReference>
<gene>
    <name evidence="6" type="ORF">METZ01_LOCUS87118</name>
</gene>
<comment type="similarity">
    <text evidence="2">Belongs to the bacterial PQQ dehydrogenase family.</text>
</comment>
<evidence type="ECO:0000256" key="1">
    <source>
        <dbReference type="ARBA" id="ARBA00001931"/>
    </source>
</evidence>
<evidence type="ECO:0000259" key="5">
    <source>
        <dbReference type="Pfam" id="PF01011"/>
    </source>
</evidence>
<feature type="domain" description="Pyrrolo-quinoline quinone repeat" evidence="5">
    <location>
        <begin position="40"/>
        <end position="273"/>
    </location>
</feature>
<reference evidence="6" key="1">
    <citation type="submission" date="2018-05" db="EMBL/GenBank/DDBJ databases">
        <authorList>
            <person name="Lanie J.A."/>
            <person name="Ng W.-L."/>
            <person name="Kazmierczak K.M."/>
            <person name="Andrzejewski T.M."/>
            <person name="Davidsen T.M."/>
            <person name="Wayne K.J."/>
            <person name="Tettelin H."/>
            <person name="Glass J.I."/>
            <person name="Rusch D."/>
            <person name="Podicherti R."/>
            <person name="Tsui H.-C.T."/>
            <person name="Winkler M.E."/>
        </authorList>
    </citation>
    <scope>NUCLEOTIDE SEQUENCE</scope>
</reference>
<feature type="region of interest" description="Disordered" evidence="4">
    <location>
        <begin position="1"/>
        <end position="23"/>
    </location>
</feature>
<comment type="cofactor">
    <cofactor evidence="1">
        <name>pyrroloquinoline quinone</name>
        <dbReference type="ChEBI" id="CHEBI:58442"/>
    </cofactor>
</comment>
<sequence length="273" mass="28990">MALSLAATGGLQSVDAEQQGRTTRTGALPTITAGSQQTNWASHNLDLYNQRYAELDQINAATVGQLQRRWAFNIPAGINARQVTPLVVDGVMYLHGGNAVFAVNAVTGESVWTLEIDGLSGGTVRGPLYVDGTIYSYHDDKLVATNAQTGELVEAFGDGGILPVLSLALQHQYPDSYPPGFDASSIRYRINSSPTYHDGTLYVGSAISEGNIPGGLVVAADAITGDIKWVFNTVPQRPQDDGWEVADPTWGYGKRVGGGIWTQPAIDTALGLV</sequence>